<dbReference type="Gene3D" id="3.90.550.10">
    <property type="entry name" value="Spore Coat Polysaccharide Biosynthesis Protein SpsA, Chain A"/>
    <property type="match status" value="1"/>
</dbReference>
<gene>
    <name evidence="4" type="ORF">GAN93_05330</name>
</gene>
<dbReference type="AlphaFoldDB" id="A0A7J5JU61"/>
<proteinExistence type="predicted"/>
<dbReference type="Pfam" id="PF01501">
    <property type="entry name" value="Glyco_transf_8"/>
    <property type="match status" value="1"/>
</dbReference>
<evidence type="ECO:0000256" key="1">
    <source>
        <dbReference type="ARBA" id="ARBA00022676"/>
    </source>
</evidence>
<dbReference type="Proteomes" id="UP000460317">
    <property type="component" value="Unassembled WGS sequence"/>
</dbReference>
<dbReference type="GO" id="GO:0016757">
    <property type="term" value="F:glycosyltransferase activity"/>
    <property type="evidence" value="ECO:0007669"/>
    <property type="project" value="UniProtKB-KW"/>
</dbReference>
<dbReference type="InterPro" id="IPR002495">
    <property type="entry name" value="Glyco_trans_8"/>
</dbReference>
<comment type="caution">
    <text evidence="4">The sequence shown here is derived from an EMBL/GenBank/DDBJ whole genome shotgun (WGS) entry which is preliminary data.</text>
</comment>
<reference evidence="4 5" key="1">
    <citation type="journal article" date="2019" name="Nat. Med.">
        <title>A library of human gut bacterial isolates paired with longitudinal multiomics data enables mechanistic microbiome research.</title>
        <authorList>
            <person name="Poyet M."/>
            <person name="Groussin M."/>
            <person name="Gibbons S.M."/>
            <person name="Avila-Pacheco J."/>
            <person name="Jiang X."/>
            <person name="Kearney S.M."/>
            <person name="Perrotta A.R."/>
            <person name="Berdy B."/>
            <person name="Zhao S."/>
            <person name="Lieberman T.D."/>
            <person name="Swanson P.K."/>
            <person name="Smith M."/>
            <person name="Roesemann S."/>
            <person name="Alexander J.E."/>
            <person name="Rich S.A."/>
            <person name="Livny J."/>
            <person name="Vlamakis H."/>
            <person name="Clish C."/>
            <person name="Bullock K."/>
            <person name="Deik A."/>
            <person name="Scott J."/>
            <person name="Pierce K.A."/>
            <person name="Xavier R.J."/>
            <person name="Alm E.J."/>
        </authorList>
    </citation>
    <scope>NUCLEOTIDE SEQUENCE [LARGE SCALE GENOMIC DNA]</scope>
    <source>
        <strain evidence="4 5">BIOML-A165</strain>
    </source>
</reference>
<dbReference type="InterPro" id="IPR050748">
    <property type="entry name" value="Glycosyltrans_8_dom-fam"/>
</dbReference>
<accession>A0A7J5JU61</accession>
<organism evidence="4 5">
    <name type="scientific">Bacteroides thetaiotaomicron</name>
    <dbReference type="NCBI Taxonomy" id="818"/>
    <lineage>
        <taxon>Bacteria</taxon>
        <taxon>Pseudomonadati</taxon>
        <taxon>Bacteroidota</taxon>
        <taxon>Bacteroidia</taxon>
        <taxon>Bacteroidales</taxon>
        <taxon>Bacteroidaceae</taxon>
        <taxon>Bacteroides</taxon>
    </lineage>
</organism>
<keyword evidence="2 4" id="KW-0808">Transferase</keyword>
<name>A0A7J5JU61_BACT4</name>
<dbReference type="GO" id="GO:0046872">
    <property type="term" value="F:metal ion binding"/>
    <property type="evidence" value="ECO:0007669"/>
    <property type="project" value="UniProtKB-KW"/>
</dbReference>
<dbReference type="EMBL" id="WCSB01000003">
    <property type="protein sequence ID" value="KAB4454274.1"/>
    <property type="molecule type" value="Genomic_DNA"/>
</dbReference>
<keyword evidence="3" id="KW-0479">Metal-binding</keyword>
<dbReference type="SUPFAM" id="SSF53448">
    <property type="entry name" value="Nucleotide-diphospho-sugar transferases"/>
    <property type="match status" value="1"/>
</dbReference>
<evidence type="ECO:0000256" key="2">
    <source>
        <dbReference type="ARBA" id="ARBA00022679"/>
    </source>
</evidence>
<evidence type="ECO:0000313" key="4">
    <source>
        <dbReference type="EMBL" id="KAB4454274.1"/>
    </source>
</evidence>
<dbReference type="PANTHER" id="PTHR13778">
    <property type="entry name" value="GLYCOSYLTRANSFERASE 8 DOMAIN-CONTAINING PROTEIN"/>
    <property type="match status" value="1"/>
</dbReference>
<dbReference type="InterPro" id="IPR029044">
    <property type="entry name" value="Nucleotide-diphossugar_trans"/>
</dbReference>
<dbReference type="RefSeq" id="WP_016269309.1">
    <property type="nucleotide sequence ID" value="NZ_CP134821.1"/>
</dbReference>
<protein>
    <submittedName>
        <fullName evidence="4">Glycosyltransferase family 8 protein</fullName>
    </submittedName>
</protein>
<evidence type="ECO:0000313" key="5">
    <source>
        <dbReference type="Proteomes" id="UP000460317"/>
    </source>
</evidence>
<keyword evidence="1" id="KW-0328">Glycosyltransferase</keyword>
<dbReference type="CDD" id="cd04194">
    <property type="entry name" value="GT8_A4GalT_like"/>
    <property type="match status" value="1"/>
</dbReference>
<evidence type="ECO:0000256" key="3">
    <source>
        <dbReference type="ARBA" id="ARBA00022723"/>
    </source>
</evidence>
<sequence length="303" mass="36202">MDIVCSIDNNYVQHCCVMLTSFFENNKEEGNVIHLLTEGITEDNKKTIEKLIHAYKGRFCYYLVNSEIVASFPIKEGDHLTIATYYRLLMADILPQSIDKILYLDCDIIINDSIAELWNTSLDGYAMAAIEELGCSLPDVYKRLGYDEKYGYFNAGVLLINLQYWREHNLTREFLLYIAEHYEKLKAHDQDVLNALLHEKCLHVSYKWNVEEAFYHYSVMKRLKHNRELRFVLRHPTILHYTWKPKPWDLSCKHPFRINYYIYLQRFGGSSLNFKRKFTALFDKYVFCFFLWINLKGHRYYKL</sequence>
<dbReference type="PANTHER" id="PTHR13778:SF47">
    <property type="entry name" value="LIPOPOLYSACCHARIDE 1,3-GALACTOSYLTRANSFERASE"/>
    <property type="match status" value="1"/>
</dbReference>